<accession>A0ABT3BET8</accession>
<protein>
    <submittedName>
        <fullName evidence="1">DUF2059 domain-containing protein</fullName>
    </submittedName>
</protein>
<dbReference type="RefSeq" id="WP_263844420.1">
    <property type="nucleotide sequence ID" value="NZ_JALIEB010000006.1"/>
</dbReference>
<comment type="caution">
    <text evidence="1">The sequence shown here is derived from an EMBL/GenBank/DDBJ whole genome shotgun (WGS) entry which is preliminary data.</text>
</comment>
<sequence length="268" mass="28990">MRGAVLAALFCVIAVPVWADARVTVLMDALRLPQLVQSLRAEGMADADDLNADMLNGQGGAFWSQQVSRLYDTGPMEDTFYRALADGLDDTALDVALQFFDSARGQRITELEIAARDAMREPSVEETAAAAYDALAADNPYAELVSRFIALNDLLELNVALTMSSSYQFSRGLADGGLLEMTDDQILAQVWESEQGLREDAETWLRGYFYLAQQPLDIADLEAYVAFADSPAGADLNAALFAGYEAIFTDIAYGLGRAVAMNAAGNDI</sequence>
<reference evidence="1 2" key="1">
    <citation type="submission" date="2022-04" db="EMBL/GenBank/DDBJ databases">
        <title>Roseobacter sp. WL0113 is a bacterium isolated from neritic sediment.</title>
        <authorList>
            <person name="Wang L."/>
            <person name="He W."/>
            <person name="Zhang D.-F."/>
        </authorList>
    </citation>
    <scope>NUCLEOTIDE SEQUENCE [LARGE SCALE GENOMIC DNA]</scope>
    <source>
        <strain evidence="1 2">WL0113</strain>
    </source>
</reference>
<proteinExistence type="predicted"/>
<dbReference type="Proteomes" id="UP001208690">
    <property type="component" value="Unassembled WGS sequence"/>
</dbReference>
<organism evidence="1 2">
    <name type="scientific">Roseobacter sinensis</name>
    <dbReference type="NCBI Taxonomy" id="2931391"/>
    <lineage>
        <taxon>Bacteria</taxon>
        <taxon>Pseudomonadati</taxon>
        <taxon>Pseudomonadota</taxon>
        <taxon>Alphaproteobacteria</taxon>
        <taxon>Rhodobacterales</taxon>
        <taxon>Roseobacteraceae</taxon>
        <taxon>Roseobacter</taxon>
    </lineage>
</organism>
<evidence type="ECO:0000313" key="1">
    <source>
        <dbReference type="EMBL" id="MCV3272096.1"/>
    </source>
</evidence>
<evidence type="ECO:0000313" key="2">
    <source>
        <dbReference type="Proteomes" id="UP001208690"/>
    </source>
</evidence>
<name>A0ABT3BET8_9RHOB</name>
<dbReference type="EMBL" id="JALIEB010000006">
    <property type="protein sequence ID" value="MCV3272096.1"/>
    <property type="molecule type" value="Genomic_DNA"/>
</dbReference>
<keyword evidence="2" id="KW-1185">Reference proteome</keyword>
<gene>
    <name evidence="1" type="ORF">MUB52_11725</name>
</gene>